<sequence>MDYEKFAQFSPCDYAGPLKRESFMDAGMKQLWVDIPRVSGPAFTVNMVPGDNLALHRAIYEAPKGSIIVAQTNSMDYAVSGGNVCAIAKGLGIKGFVIDGVVRDIGEVKEIKFPIFGRGVHPMPGTKKVALPLNTPIVAGAIAVNPGDIIVADEEGVAVIPKEKAEEIYNQTKTKLEDEKEMGFEKWAQNHRKKIDSFYE</sequence>
<dbReference type="PANTHER" id="PTHR33254:SF4">
    <property type="entry name" value="4-HYDROXY-4-METHYL-2-OXOGLUTARATE ALDOLASE 3-RELATED"/>
    <property type="match status" value="1"/>
</dbReference>
<keyword evidence="1" id="KW-0808">Transferase</keyword>
<dbReference type="EC" id="2.1.-.-" evidence="1"/>
<proteinExistence type="predicted"/>
<evidence type="ECO:0000313" key="1">
    <source>
        <dbReference type="EMBL" id="SFZ98611.1"/>
    </source>
</evidence>
<dbReference type="SUPFAM" id="SSF89562">
    <property type="entry name" value="RraA-like"/>
    <property type="match status" value="1"/>
</dbReference>
<reference evidence="1" key="1">
    <citation type="submission" date="2016-10" db="EMBL/GenBank/DDBJ databases">
        <authorList>
            <person name="de Groot N.N."/>
        </authorList>
    </citation>
    <scope>NUCLEOTIDE SEQUENCE</scope>
</reference>
<organism evidence="1">
    <name type="scientific">hydrothermal vent metagenome</name>
    <dbReference type="NCBI Taxonomy" id="652676"/>
    <lineage>
        <taxon>unclassified sequences</taxon>
        <taxon>metagenomes</taxon>
        <taxon>ecological metagenomes</taxon>
    </lineage>
</organism>
<protein>
    <submittedName>
        <fullName evidence="1">S-adenosylmethionine:2-demethylmenaquinone methyltransferase</fullName>
        <ecNumber evidence="1">2.1.-.-</ecNumber>
    </submittedName>
</protein>
<keyword evidence="1" id="KW-0489">Methyltransferase</keyword>
<dbReference type="InterPro" id="IPR036704">
    <property type="entry name" value="RraA/RraA-like_sf"/>
</dbReference>
<dbReference type="GO" id="GO:0032259">
    <property type="term" value="P:methylation"/>
    <property type="evidence" value="ECO:0007669"/>
    <property type="project" value="UniProtKB-KW"/>
</dbReference>
<dbReference type="InterPro" id="IPR005493">
    <property type="entry name" value="RraA/RraA-like"/>
</dbReference>
<dbReference type="AlphaFoldDB" id="A0A1W1EF21"/>
<dbReference type="GO" id="GO:0008168">
    <property type="term" value="F:methyltransferase activity"/>
    <property type="evidence" value="ECO:0007669"/>
    <property type="project" value="UniProtKB-KW"/>
</dbReference>
<dbReference type="Pfam" id="PF03737">
    <property type="entry name" value="RraA-like"/>
    <property type="match status" value="1"/>
</dbReference>
<dbReference type="Gene3D" id="3.50.30.40">
    <property type="entry name" value="Ribonuclease E inhibitor RraA/RraA-like"/>
    <property type="match status" value="1"/>
</dbReference>
<dbReference type="EMBL" id="FPKX01000055">
    <property type="protein sequence ID" value="SFZ98611.1"/>
    <property type="molecule type" value="Genomic_DNA"/>
</dbReference>
<dbReference type="PANTHER" id="PTHR33254">
    <property type="entry name" value="4-HYDROXY-4-METHYL-2-OXOGLUTARATE ALDOLASE 3-RELATED"/>
    <property type="match status" value="1"/>
</dbReference>
<gene>
    <name evidence="1" type="ORF">MNB_SV-5-1594</name>
</gene>
<accession>A0A1W1EF21</accession>
<name>A0A1W1EF21_9ZZZZ</name>
<dbReference type="CDD" id="cd16841">
    <property type="entry name" value="RraA_family"/>
    <property type="match status" value="1"/>
</dbReference>